<evidence type="ECO:0000313" key="1">
    <source>
        <dbReference type="EMBL" id="NIK15322.1"/>
    </source>
</evidence>
<dbReference type="AlphaFoldDB" id="A0A846MF57"/>
<sequence length="662" mass="77531">MTFRLEDLKSYIDPNQFNHLHPEAFLETFNHISDFVQQSQAIYTYLQKHPESEMKYIKRVLNSPPGQGKTTALQTIIKMNITDAYQKHPFLLVFNNGDTMNAFVQNIYIYTNIPKTILAVDDENIHAVKPVIQEYQILCITQQRFRDLALNYGNRELFTKYAQKAYWGRLPSDIKLKYKYIPRTIIADEMPIFFDTAVFDISSENNSVDWFDALAENTDNGKLISFYKAKGRGLINELINYELLHSVGKTTKKLIRKYEGTDTESVLRYILDSLNVHGVEMEHLNKFKWFKRLLFEDDVGAIDRNGKKTVILCSKYIDYSSFGNVLVLDGTAIHTSEVYRHGGYDIVEVKNYHNYKDRLTIEWCKINTSSSARNDKEKEIKEKIASDIISKRKNGIDVLPIPSKEDTNFYIQSGAITPEQYERFFKEKINENDQLAINIRNLTGKNDLSQYNHIALLNLPVLPPQAYKLQAIALYGTDIDLRLVRDVTDKEEQKLYKEQWFVDPRLQRLFEQQMKADLSQIIHRTSIRNINSDAKVIVTLYHNKPKTNKLLQEVFHIPNENIIKVPLQQNEKFKEKCYEWAERVYEYLRGEPNREFTAKKVGGQPFKDFINKNWEQHKTEIITIFSKFNIKIIIKKNGYKYFMLVDDGVFENVSEKVKKISI</sequence>
<keyword evidence="2" id="KW-1185">Reference proteome</keyword>
<accession>A0A846MF57</accession>
<dbReference type="EMBL" id="JAASRS010000001">
    <property type="protein sequence ID" value="NIK15322.1"/>
    <property type="molecule type" value="Genomic_DNA"/>
</dbReference>
<protein>
    <recommendedName>
        <fullName evidence="3">Helicase/UvrB N-terminal domain-containing protein</fullName>
    </recommendedName>
</protein>
<organism evidence="1 2">
    <name type="scientific">Saccharococcus thermophilus</name>
    <dbReference type="NCBI Taxonomy" id="29396"/>
    <lineage>
        <taxon>Bacteria</taxon>
        <taxon>Bacillati</taxon>
        <taxon>Bacillota</taxon>
        <taxon>Bacilli</taxon>
        <taxon>Bacillales</taxon>
        <taxon>Anoxybacillaceae</taxon>
        <taxon>Saccharococcus</taxon>
    </lineage>
</organism>
<evidence type="ECO:0008006" key="3">
    <source>
        <dbReference type="Google" id="ProtNLM"/>
    </source>
</evidence>
<name>A0A846MF57_9BACL</name>
<reference evidence="1 2" key="1">
    <citation type="submission" date="2020-03" db="EMBL/GenBank/DDBJ databases">
        <title>Genomic Encyclopedia of Archaeal and Bacterial Type Strains, Phase II (KMG-II): from individual species to whole genera.</title>
        <authorList>
            <person name="Goeker M."/>
        </authorList>
    </citation>
    <scope>NUCLEOTIDE SEQUENCE [LARGE SCALE GENOMIC DNA]</scope>
    <source>
        <strain evidence="1 2">DSM 4749</strain>
    </source>
</reference>
<dbReference type="Proteomes" id="UP000532769">
    <property type="component" value="Unassembled WGS sequence"/>
</dbReference>
<dbReference type="RefSeq" id="WP_166910136.1">
    <property type="nucleotide sequence ID" value="NZ_JAASRS010000001.1"/>
</dbReference>
<evidence type="ECO:0000313" key="2">
    <source>
        <dbReference type="Proteomes" id="UP000532769"/>
    </source>
</evidence>
<gene>
    <name evidence="1" type="ORF">BDD39_001832</name>
</gene>
<proteinExistence type="predicted"/>
<comment type="caution">
    <text evidence="1">The sequence shown here is derived from an EMBL/GenBank/DDBJ whole genome shotgun (WGS) entry which is preliminary data.</text>
</comment>